<feature type="signal peptide" evidence="2">
    <location>
        <begin position="1"/>
        <end position="28"/>
    </location>
</feature>
<dbReference type="PANTHER" id="PTHR43662">
    <property type="match status" value="1"/>
</dbReference>
<reference evidence="4" key="1">
    <citation type="submission" date="2021-01" db="EMBL/GenBank/DDBJ databases">
        <title>Whole genome shotgun sequence of Planotetraspora silvatica NBRC 100141.</title>
        <authorList>
            <person name="Komaki H."/>
            <person name="Tamura T."/>
        </authorList>
    </citation>
    <scope>NUCLEOTIDE SEQUENCE</scope>
    <source>
        <strain evidence="4">NBRC 100141</strain>
    </source>
</reference>
<name>A0A8J3XRM3_9ACTN</name>
<sequence length="427" mass="44525">MRKRLMLASAGLLLSSALVGLDVPAASAHCDPTVQGHDECEDVGPFLEDFVDIRKVPRANTGVVAGRGSFISRCGRNENGHHNSDNHIVAPGVSNGAHHIHDYVGNLTTNGFSTDESLAAGGTTCRLGDKSTYFWPVLRSRTGATPIKSRAEADADANADADSEAPASEPPASEPAASEAPASDAPATDAPVDPAVAETPASETPTSETATSETPTDAATSPGAEADPAAPAPADTAPAPSASAPAPADPGHGAEGNVGTILLPKVVTLQFRGNRFNRVVAMPRFLRLITGDAKSATNGPANARAQWTCSGFTNRTTTKYPICPRGSMVLRILDFPSCWDGANIDSANHRTHVTFPAANGRCAAGTKPIPQLRMTLGYSVPRGASFAVDSFPEQLHNPITDHADFENVMPARLMNTVVNCINRGRRC</sequence>
<comment type="caution">
    <text evidence="4">The sequence shown here is derived from an EMBL/GenBank/DDBJ whole genome shotgun (WGS) entry which is preliminary data.</text>
</comment>
<keyword evidence="2" id="KW-0732">Signal</keyword>
<dbReference type="Pfam" id="PF09362">
    <property type="entry name" value="DUF1996"/>
    <property type="match status" value="1"/>
</dbReference>
<evidence type="ECO:0000256" key="1">
    <source>
        <dbReference type="SAM" id="MobiDB-lite"/>
    </source>
</evidence>
<organism evidence="4 5">
    <name type="scientific">Planotetraspora silvatica</name>
    <dbReference type="NCBI Taxonomy" id="234614"/>
    <lineage>
        <taxon>Bacteria</taxon>
        <taxon>Bacillati</taxon>
        <taxon>Actinomycetota</taxon>
        <taxon>Actinomycetes</taxon>
        <taxon>Streptosporangiales</taxon>
        <taxon>Streptosporangiaceae</taxon>
        <taxon>Planotetraspora</taxon>
    </lineage>
</organism>
<dbReference type="AlphaFoldDB" id="A0A8J3XRM3"/>
<evidence type="ECO:0000259" key="3">
    <source>
        <dbReference type="Pfam" id="PF09362"/>
    </source>
</evidence>
<evidence type="ECO:0000313" key="4">
    <source>
        <dbReference type="EMBL" id="GII49566.1"/>
    </source>
</evidence>
<feature type="domain" description="DUF1996" evidence="3">
    <location>
        <begin position="274"/>
        <end position="382"/>
    </location>
</feature>
<feature type="compositionally biased region" description="Acidic residues" evidence="1">
    <location>
        <begin position="154"/>
        <end position="163"/>
    </location>
</feature>
<dbReference type="RefSeq" id="WP_203979129.1">
    <property type="nucleotide sequence ID" value="NZ_BAAAKY010000010.1"/>
</dbReference>
<proteinExistence type="predicted"/>
<feature type="chain" id="PRO_5039373577" description="DUF1996 domain-containing protein" evidence="2">
    <location>
        <begin position="29"/>
        <end position="427"/>
    </location>
</feature>
<dbReference type="InterPro" id="IPR018535">
    <property type="entry name" value="DUF1996"/>
</dbReference>
<keyword evidence="5" id="KW-1185">Reference proteome</keyword>
<feature type="compositionally biased region" description="Low complexity" evidence="1">
    <location>
        <begin position="174"/>
        <end position="251"/>
    </location>
</feature>
<dbReference type="EMBL" id="BOOQ01000043">
    <property type="protein sequence ID" value="GII49566.1"/>
    <property type="molecule type" value="Genomic_DNA"/>
</dbReference>
<feature type="region of interest" description="Disordered" evidence="1">
    <location>
        <begin position="145"/>
        <end position="256"/>
    </location>
</feature>
<dbReference type="PANTHER" id="PTHR43662:SF3">
    <property type="entry name" value="DOMAIN PROTEIN, PUTATIVE (AFU_ORTHOLOGUE AFUA_6G11970)-RELATED"/>
    <property type="match status" value="1"/>
</dbReference>
<gene>
    <name evidence="4" type="ORF">Psi02_59900</name>
</gene>
<accession>A0A8J3XRM3</accession>
<dbReference type="Proteomes" id="UP000644610">
    <property type="component" value="Unassembled WGS sequence"/>
</dbReference>
<evidence type="ECO:0000313" key="5">
    <source>
        <dbReference type="Proteomes" id="UP000644610"/>
    </source>
</evidence>
<protein>
    <recommendedName>
        <fullName evidence="3">DUF1996 domain-containing protein</fullName>
    </recommendedName>
</protein>
<evidence type="ECO:0000256" key="2">
    <source>
        <dbReference type="SAM" id="SignalP"/>
    </source>
</evidence>